<dbReference type="InterPro" id="IPR052893">
    <property type="entry name" value="TCS_response_regulator"/>
</dbReference>
<name>A0A9X1JWF1_9FLAO</name>
<feature type="modified residue" description="4-aspartylphosphate" evidence="1">
    <location>
        <position position="65"/>
    </location>
</feature>
<dbReference type="GO" id="GO:0000160">
    <property type="term" value="P:phosphorelay signal transduction system"/>
    <property type="evidence" value="ECO:0007669"/>
    <property type="project" value="InterPro"/>
</dbReference>
<comment type="caution">
    <text evidence="3">The sequence shown here is derived from an EMBL/GenBank/DDBJ whole genome shotgun (WGS) entry which is preliminary data.</text>
</comment>
<evidence type="ECO:0000313" key="3">
    <source>
        <dbReference type="EMBL" id="MBW2936963.1"/>
    </source>
</evidence>
<evidence type="ECO:0000256" key="1">
    <source>
        <dbReference type="PROSITE-ProRule" id="PRU00169"/>
    </source>
</evidence>
<dbReference type="EMBL" id="JAHWDP010000001">
    <property type="protein sequence ID" value="MBW2936963.1"/>
    <property type="molecule type" value="Genomic_DNA"/>
</dbReference>
<dbReference type="InterPro" id="IPR011006">
    <property type="entry name" value="CheY-like_superfamily"/>
</dbReference>
<protein>
    <submittedName>
        <fullName evidence="3">Response regulator</fullName>
    </submittedName>
</protein>
<dbReference type="Gene3D" id="3.40.50.2300">
    <property type="match status" value="1"/>
</dbReference>
<reference evidence="3" key="1">
    <citation type="submission" date="2021-07" db="EMBL/GenBank/DDBJ databases">
        <title>Aureisphaera sp. CAU 1614 isolated from sea sediment.</title>
        <authorList>
            <person name="Kim W."/>
        </authorList>
    </citation>
    <scope>NUCLEOTIDE SEQUENCE</scope>
    <source>
        <strain evidence="3">CAU 1614</strain>
    </source>
</reference>
<dbReference type="SUPFAM" id="SSF52172">
    <property type="entry name" value="CheY-like"/>
    <property type="match status" value="1"/>
</dbReference>
<dbReference type="PANTHER" id="PTHR44520">
    <property type="entry name" value="RESPONSE REGULATOR RCP1-RELATED"/>
    <property type="match status" value="1"/>
</dbReference>
<dbReference type="AlphaFoldDB" id="A0A9X1JWF1"/>
<dbReference type="PROSITE" id="PS50110">
    <property type="entry name" value="RESPONSE_REGULATORY"/>
    <property type="match status" value="1"/>
</dbReference>
<sequence length="143" mass="16351">MDPNNIVLIDDNSVDLVIHEKVIKKFKVSSIRKFSDAQTALSFFKLNKAKWESNKKEQPDIVFIDINMPNMNGFDLLKSLQDYNVFKQGEIKIFLLSSSNNIADVNMSKQCSLCSGYIIKPLTYSKMNLILNVANPNKYIIKI</sequence>
<accession>A0A9X1JWF1</accession>
<keyword evidence="1" id="KW-0597">Phosphoprotein</keyword>
<dbReference type="SMART" id="SM00448">
    <property type="entry name" value="REC"/>
    <property type="match status" value="1"/>
</dbReference>
<evidence type="ECO:0000259" key="2">
    <source>
        <dbReference type="PROSITE" id="PS50110"/>
    </source>
</evidence>
<evidence type="ECO:0000313" key="4">
    <source>
        <dbReference type="Proteomes" id="UP001138686"/>
    </source>
</evidence>
<organism evidence="3 4">
    <name type="scientific">Halomarinibacterium sedimenti</name>
    <dbReference type="NCBI Taxonomy" id="2857106"/>
    <lineage>
        <taxon>Bacteria</taxon>
        <taxon>Pseudomonadati</taxon>
        <taxon>Bacteroidota</taxon>
        <taxon>Flavobacteriia</taxon>
        <taxon>Flavobacteriales</taxon>
        <taxon>Flavobacteriaceae</taxon>
        <taxon>Halomarinibacterium</taxon>
    </lineage>
</organism>
<keyword evidence="4" id="KW-1185">Reference proteome</keyword>
<dbReference type="Pfam" id="PF00072">
    <property type="entry name" value="Response_reg"/>
    <property type="match status" value="1"/>
</dbReference>
<gene>
    <name evidence="3" type="ORF">KXJ69_02530</name>
</gene>
<feature type="domain" description="Response regulatory" evidence="2">
    <location>
        <begin position="5"/>
        <end position="135"/>
    </location>
</feature>
<dbReference type="Proteomes" id="UP001138686">
    <property type="component" value="Unassembled WGS sequence"/>
</dbReference>
<dbReference type="PANTHER" id="PTHR44520:SF2">
    <property type="entry name" value="RESPONSE REGULATOR RCP1"/>
    <property type="match status" value="1"/>
</dbReference>
<dbReference type="InterPro" id="IPR001789">
    <property type="entry name" value="Sig_transdc_resp-reg_receiver"/>
</dbReference>
<proteinExistence type="predicted"/>